<dbReference type="GO" id="GO:0008270">
    <property type="term" value="F:zinc ion binding"/>
    <property type="evidence" value="ECO:0007669"/>
    <property type="project" value="UniProtKB-KW"/>
</dbReference>
<keyword evidence="1" id="KW-0863">Zinc-finger</keyword>
<dbReference type="AlphaFoldDB" id="A0AAN9LBU3"/>
<dbReference type="Proteomes" id="UP001367508">
    <property type="component" value="Unassembled WGS sequence"/>
</dbReference>
<keyword evidence="5" id="KW-1185">Reference proteome</keyword>
<name>A0AAN9LBU3_CANGL</name>
<dbReference type="InterPro" id="IPR013087">
    <property type="entry name" value="Znf_C2H2_type"/>
</dbReference>
<comment type="caution">
    <text evidence="4">The sequence shown here is derived from an EMBL/GenBank/DDBJ whole genome shotgun (WGS) entry which is preliminary data.</text>
</comment>
<accession>A0AAN9LBU3</accession>
<feature type="domain" description="C2H2-type" evidence="3">
    <location>
        <begin position="19"/>
        <end position="46"/>
    </location>
</feature>
<evidence type="ECO:0000256" key="2">
    <source>
        <dbReference type="SAM" id="MobiDB-lite"/>
    </source>
</evidence>
<evidence type="ECO:0000259" key="3">
    <source>
        <dbReference type="PROSITE" id="PS50157"/>
    </source>
</evidence>
<dbReference type="PROSITE" id="PS50157">
    <property type="entry name" value="ZINC_FINGER_C2H2_2"/>
    <property type="match status" value="1"/>
</dbReference>
<sequence length="349" mass="38834">MNFSSASDKENAKKKEKDYNCSCCERVFGNYQAAGEHQRAHHAEMMQHINQNDAFLSHNPVDVTKPNPDHGNAPMNTFFGGPSYNPYEMKGIYYDNNAKDDNSSLFMSPNYSSTRSNNVSFAPFVQTKPSAQSVEHPFYMGSSGNFMAPGASSVANHQFDGSSSQPFVDGFPKPFKSNFQKTEHDDSIHQNPVFVTNPSFPNYHMTGIGSSSSPNFFSEINTNKFPTSNKPNVADTQTHSVGSYNNYNYNYNIDQISESVKKHNRDEFHGNFGMMNPPKRANAISTPPVCYDKEMLRQQKEIFLSAKDAKTEAGGSSHSKNEVAGVSTSENANYVEENDEADLDLSLHL</sequence>
<reference evidence="4 5" key="1">
    <citation type="submission" date="2024-01" db="EMBL/GenBank/DDBJ databases">
        <title>The genomes of 5 underutilized Papilionoideae crops provide insights into root nodulation and disease resistanc.</title>
        <authorList>
            <person name="Jiang F."/>
        </authorList>
    </citation>
    <scope>NUCLEOTIDE SEQUENCE [LARGE SCALE GENOMIC DNA]</scope>
    <source>
        <strain evidence="4">LVBAO_FW01</strain>
        <tissue evidence="4">Leaves</tissue>
    </source>
</reference>
<protein>
    <recommendedName>
        <fullName evidence="3">C2H2-type domain-containing protein</fullName>
    </recommendedName>
</protein>
<gene>
    <name evidence="4" type="ORF">VNO77_25601</name>
</gene>
<dbReference type="PROSITE" id="PS00028">
    <property type="entry name" value="ZINC_FINGER_C2H2_1"/>
    <property type="match status" value="1"/>
</dbReference>
<dbReference type="EMBL" id="JAYMYQ010000005">
    <property type="protein sequence ID" value="KAK7331378.1"/>
    <property type="molecule type" value="Genomic_DNA"/>
</dbReference>
<evidence type="ECO:0000313" key="5">
    <source>
        <dbReference type="Proteomes" id="UP001367508"/>
    </source>
</evidence>
<organism evidence="4 5">
    <name type="scientific">Canavalia gladiata</name>
    <name type="common">Sword bean</name>
    <name type="synonym">Dolichos gladiatus</name>
    <dbReference type="NCBI Taxonomy" id="3824"/>
    <lineage>
        <taxon>Eukaryota</taxon>
        <taxon>Viridiplantae</taxon>
        <taxon>Streptophyta</taxon>
        <taxon>Embryophyta</taxon>
        <taxon>Tracheophyta</taxon>
        <taxon>Spermatophyta</taxon>
        <taxon>Magnoliopsida</taxon>
        <taxon>eudicotyledons</taxon>
        <taxon>Gunneridae</taxon>
        <taxon>Pentapetalae</taxon>
        <taxon>rosids</taxon>
        <taxon>fabids</taxon>
        <taxon>Fabales</taxon>
        <taxon>Fabaceae</taxon>
        <taxon>Papilionoideae</taxon>
        <taxon>50 kb inversion clade</taxon>
        <taxon>NPAAA clade</taxon>
        <taxon>indigoferoid/millettioid clade</taxon>
        <taxon>Phaseoleae</taxon>
        <taxon>Canavalia</taxon>
    </lineage>
</organism>
<proteinExistence type="predicted"/>
<feature type="region of interest" description="Disordered" evidence="2">
    <location>
        <begin position="308"/>
        <end position="349"/>
    </location>
</feature>
<evidence type="ECO:0000313" key="4">
    <source>
        <dbReference type="EMBL" id="KAK7331378.1"/>
    </source>
</evidence>
<evidence type="ECO:0000256" key="1">
    <source>
        <dbReference type="PROSITE-ProRule" id="PRU00042"/>
    </source>
</evidence>
<keyword evidence="1" id="KW-0862">Zinc</keyword>
<keyword evidence="1" id="KW-0479">Metal-binding</keyword>